<dbReference type="Proteomes" id="UP000451233">
    <property type="component" value="Unassembled WGS sequence"/>
</dbReference>
<evidence type="ECO:0000313" key="7">
    <source>
        <dbReference type="EMBL" id="MXV16980.1"/>
    </source>
</evidence>
<dbReference type="SMART" id="SM00388">
    <property type="entry name" value="HisKA"/>
    <property type="match status" value="1"/>
</dbReference>
<feature type="domain" description="Histidine kinase" evidence="6">
    <location>
        <begin position="446"/>
        <end position="686"/>
    </location>
</feature>
<dbReference type="PROSITE" id="PS50109">
    <property type="entry name" value="HIS_KIN"/>
    <property type="match status" value="1"/>
</dbReference>
<dbReference type="InterPro" id="IPR005467">
    <property type="entry name" value="His_kinase_dom"/>
</dbReference>
<evidence type="ECO:0000256" key="5">
    <source>
        <dbReference type="SAM" id="Phobius"/>
    </source>
</evidence>
<feature type="transmembrane region" description="Helical" evidence="5">
    <location>
        <begin position="282"/>
        <end position="299"/>
    </location>
</feature>
<feature type="transmembrane region" description="Helical" evidence="5">
    <location>
        <begin position="222"/>
        <end position="250"/>
    </location>
</feature>
<feature type="transmembrane region" description="Helical" evidence="5">
    <location>
        <begin position="342"/>
        <end position="364"/>
    </location>
</feature>
<keyword evidence="5" id="KW-0812">Transmembrane</keyword>
<feature type="transmembrane region" description="Helical" evidence="5">
    <location>
        <begin position="257"/>
        <end position="276"/>
    </location>
</feature>
<feature type="coiled-coil region" evidence="4">
    <location>
        <begin position="462"/>
        <end position="489"/>
    </location>
</feature>
<evidence type="ECO:0000256" key="2">
    <source>
        <dbReference type="ARBA" id="ARBA00012438"/>
    </source>
</evidence>
<dbReference type="CDD" id="cd00082">
    <property type="entry name" value="HisKA"/>
    <property type="match status" value="1"/>
</dbReference>
<dbReference type="Gene3D" id="2.60.120.260">
    <property type="entry name" value="Galactose-binding domain-like"/>
    <property type="match status" value="1"/>
</dbReference>
<feature type="coiled-coil region" evidence="4">
    <location>
        <begin position="381"/>
        <end position="412"/>
    </location>
</feature>
<dbReference type="InterPro" id="IPR008979">
    <property type="entry name" value="Galactose-bd-like_sf"/>
</dbReference>
<evidence type="ECO:0000256" key="3">
    <source>
        <dbReference type="ARBA" id="ARBA00022553"/>
    </source>
</evidence>
<sequence>MPKDGITLDTGWRFSSADNPAFRLPRFNDATWDTIRPTNYLSAYPRLKNLKIGWLRLHFRVSDTLAAQTLLLTVEHCGASEIYLDGRLLQRHGKLNTGPATLDATGLNMPPDGIRLLPGQEHLLAIRFAMHPRAFWYPNTYEVLFARITGTLKYHDYLVYQTTRTFLYGSLFFVFLLLSLLHIAFYGYNRAQRANLFFAVYAMFMMVGFLAVKLIADVQDAALAILVYTVANSFTLIGGVWIVYALYVLFNFRINKMIVILLWTIVFTGLIMGLFLPGRLSIWGFILGTVGPAVTQLWITGKALKQKKRGAGIIAVGFALCILAAVAAFGVMSQAAGSSASIIQMTLLFLTFLAPGLGISMYLAREFALDSQLLQEKLVQVESLSAQSLRQEQEKQQLLATQNETLEKLVAERTAQLNYSLGHLQATQNQLIQAEKMASLGELTAGIAHEIQNPLNFVNNFSEVSRELVDELKEEIEKAEWNIVSEIADDIGTNLEKIAHHGKRADNIVKGMLQHSRASSGQKEATDMNALTDEYLLLSYHGLRSKDQSFNTELVTDFDPALPEADVVPQDIGRVLLNVFNNAFQAVQERAGRENRDFKPRVTVVTSGTTDAIEIRVTDNGPGIPEQVRHKIFQPFFTTKPTGQGTGLGLSLSYDIVAAHNGKMEVLSPADGPEPGTTFIIKLPLK</sequence>
<dbReference type="EC" id="2.7.13.3" evidence="2"/>
<name>A0A7K1Y159_9SPHI</name>
<keyword evidence="7" id="KW-0418">Kinase</keyword>
<keyword evidence="4" id="KW-0175">Coiled coil</keyword>
<evidence type="ECO:0000256" key="4">
    <source>
        <dbReference type="SAM" id="Coils"/>
    </source>
</evidence>
<dbReference type="Gene3D" id="1.10.287.130">
    <property type="match status" value="1"/>
</dbReference>
<dbReference type="AlphaFoldDB" id="A0A7K1Y159"/>
<dbReference type="PANTHER" id="PTHR43065:SF42">
    <property type="entry name" value="TWO-COMPONENT SENSOR PPRA"/>
    <property type="match status" value="1"/>
</dbReference>
<accession>A0A7K1Y159</accession>
<dbReference type="SUPFAM" id="SSF47384">
    <property type="entry name" value="Homodimeric domain of signal transducing histidine kinase"/>
    <property type="match status" value="1"/>
</dbReference>
<dbReference type="PANTHER" id="PTHR43065">
    <property type="entry name" value="SENSOR HISTIDINE KINASE"/>
    <property type="match status" value="1"/>
</dbReference>
<comment type="caution">
    <text evidence="7">The sequence shown here is derived from an EMBL/GenBank/DDBJ whole genome shotgun (WGS) entry which is preliminary data.</text>
</comment>
<evidence type="ECO:0000256" key="1">
    <source>
        <dbReference type="ARBA" id="ARBA00000085"/>
    </source>
</evidence>
<evidence type="ECO:0000259" key="6">
    <source>
        <dbReference type="PROSITE" id="PS50109"/>
    </source>
</evidence>
<dbReference type="EMBL" id="WVHS01000004">
    <property type="protein sequence ID" value="MXV16980.1"/>
    <property type="molecule type" value="Genomic_DNA"/>
</dbReference>
<keyword evidence="7" id="KW-0808">Transferase</keyword>
<proteinExistence type="predicted"/>
<dbReference type="PRINTS" id="PR00344">
    <property type="entry name" value="BCTRLSENSOR"/>
</dbReference>
<feature type="transmembrane region" description="Helical" evidence="5">
    <location>
        <begin position="195"/>
        <end position="216"/>
    </location>
</feature>
<dbReference type="Pfam" id="PF02518">
    <property type="entry name" value="HATPase_c"/>
    <property type="match status" value="1"/>
</dbReference>
<protein>
    <recommendedName>
        <fullName evidence="2">histidine kinase</fullName>
        <ecNumber evidence="2">2.7.13.3</ecNumber>
    </recommendedName>
</protein>
<gene>
    <name evidence="7" type="ORF">GS398_16895</name>
</gene>
<dbReference type="SMART" id="SM00387">
    <property type="entry name" value="HATPase_c"/>
    <property type="match status" value="1"/>
</dbReference>
<feature type="transmembrane region" description="Helical" evidence="5">
    <location>
        <begin position="166"/>
        <end position="188"/>
    </location>
</feature>
<keyword evidence="3" id="KW-0597">Phosphoprotein</keyword>
<dbReference type="InterPro" id="IPR003661">
    <property type="entry name" value="HisK_dim/P_dom"/>
</dbReference>
<dbReference type="InterPro" id="IPR036097">
    <property type="entry name" value="HisK_dim/P_sf"/>
</dbReference>
<dbReference type="Pfam" id="PF00512">
    <property type="entry name" value="HisKA"/>
    <property type="match status" value="1"/>
</dbReference>
<dbReference type="SUPFAM" id="SSF49785">
    <property type="entry name" value="Galactose-binding domain-like"/>
    <property type="match status" value="1"/>
</dbReference>
<dbReference type="InterPro" id="IPR004358">
    <property type="entry name" value="Sig_transdc_His_kin-like_C"/>
</dbReference>
<keyword evidence="8" id="KW-1185">Reference proteome</keyword>
<dbReference type="InterPro" id="IPR003594">
    <property type="entry name" value="HATPase_dom"/>
</dbReference>
<comment type="catalytic activity">
    <reaction evidence="1">
        <text>ATP + protein L-histidine = ADP + protein N-phospho-L-histidine.</text>
        <dbReference type="EC" id="2.7.13.3"/>
    </reaction>
</comment>
<reference evidence="7 8" key="1">
    <citation type="submission" date="2019-11" db="EMBL/GenBank/DDBJ databases">
        <title>Pedobacter sp. HMF7056 Genome sequencing and assembly.</title>
        <authorList>
            <person name="Kang H."/>
            <person name="Kim H."/>
            <person name="Joh K."/>
        </authorList>
    </citation>
    <scope>NUCLEOTIDE SEQUENCE [LARGE SCALE GENOMIC DNA]</scope>
    <source>
        <strain evidence="7 8">HMF7056</strain>
    </source>
</reference>
<keyword evidence="5" id="KW-1133">Transmembrane helix</keyword>
<dbReference type="Gene3D" id="3.30.565.10">
    <property type="entry name" value="Histidine kinase-like ATPase, C-terminal domain"/>
    <property type="match status" value="1"/>
</dbReference>
<dbReference type="SUPFAM" id="SSF55874">
    <property type="entry name" value="ATPase domain of HSP90 chaperone/DNA topoisomerase II/histidine kinase"/>
    <property type="match status" value="1"/>
</dbReference>
<dbReference type="InterPro" id="IPR036890">
    <property type="entry name" value="HATPase_C_sf"/>
</dbReference>
<keyword evidence="5" id="KW-0472">Membrane</keyword>
<dbReference type="GO" id="GO:0000155">
    <property type="term" value="F:phosphorelay sensor kinase activity"/>
    <property type="evidence" value="ECO:0007669"/>
    <property type="project" value="InterPro"/>
</dbReference>
<feature type="transmembrane region" description="Helical" evidence="5">
    <location>
        <begin position="311"/>
        <end position="336"/>
    </location>
</feature>
<organism evidence="7 8">
    <name type="scientific">Hufsiella ginkgonis</name>
    <dbReference type="NCBI Taxonomy" id="2695274"/>
    <lineage>
        <taxon>Bacteria</taxon>
        <taxon>Pseudomonadati</taxon>
        <taxon>Bacteroidota</taxon>
        <taxon>Sphingobacteriia</taxon>
        <taxon>Sphingobacteriales</taxon>
        <taxon>Sphingobacteriaceae</taxon>
        <taxon>Hufsiella</taxon>
    </lineage>
</organism>
<evidence type="ECO:0000313" key="8">
    <source>
        <dbReference type="Proteomes" id="UP000451233"/>
    </source>
</evidence>